<sequence length="387" mass="39920">MINLLVHDTAAPKQFRIVGRGLPAKQNDQTTILGTTVTDVGDDPVEGDSAAQRRDANQKRQPQSEGTNPTLGDPRSIIKLEVTSTTDGGSVTIADLSKVIQRAQPLYFEAIWPSTRGKSYSPAFAVLNDTDTDGLDATAKFPKIFRNEPFLPEDPQSTDLNSGTGTGTSSGPTLSVTAMPPSSTANGSSGSISGSSGLPTGALAGIGAACGVLGLLLIAFAIWYFLHKKKRRQQHGAIAPYDETGISRTRTDELMAAEKEANLSSSAAAASGSPYSDADATRAVAHRSSMSGGGGAAAPLIAPVAVVGAAAAVSPADGPPSYTPYTDRPASGAGSGTGTTAEEPAVVSTQYAHLVEEGMTAEQIRRLEEEERALDAAIEQAVRRPTG</sequence>
<keyword evidence="2" id="KW-1133">Transmembrane helix</keyword>
<feature type="compositionally biased region" description="Low complexity" evidence="1">
    <location>
        <begin position="182"/>
        <end position="194"/>
    </location>
</feature>
<feature type="region of interest" description="Disordered" evidence="1">
    <location>
        <begin position="316"/>
        <end position="344"/>
    </location>
</feature>
<keyword evidence="2" id="KW-0812">Transmembrane</keyword>
<feature type="compositionally biased region" description="Polar residues" evidence="1">
    <location>
        <begin position="59"/>
        <end position="70"/>
    </location>
</feature>
<evidence type="ECO:0000313" key="4">
    <source>
        <dbReference type="Proteomes" id="UP001172155"/>
    </source>
</evidence>
<evidence type="ECO:0000256" key="1">
    <source>
        <dbReference type="SAM" id="MobiDB-lite"/>
    </source>
</evidence>
<dbReference type="AlphaFoldDB" id="A0AA40KCF8"/>
<reference evidence="3" key="1">
    <citation type="submission" date="2023-06" db="EMBL/GenBank/DDBJ databases">
        <title>Genome-scale phylogeny and comparative genomics of the fungal order Sordariales.</title>
        <authorList>
            <consortium name="Lawrence Berkeley National Laboratory"/>
            <person name="Hensen N."/>
            <person name="Bonometti L."/>
            <person name="Westerberg I."/>
            <person name="Brannstrom I.O."/>
            <person name="Guillou S."/>
            <person name="Cros-Aarteil S."/>
            <person name="Calhoun S."/>
            <person name="Haridas S."/>
            <person name="Kuo A."/>
            <person name="Mondo S."/>
            <person name="Pangilinan J."/>
            <person name="Riley R."/>
            <person name="LaButti K."/>
            <person name="Andreopoulos B."/>
            <person name="Lipzen A."/>
            <person name="Chen C."/>
            <person name="Yanf M."/>
            <person name="Daum C."/>
            <person name="Ng V."/>
            <person name="Clum A."/>
            <person name="Steindorff A."/>
            <person name="Ohm R."/>
            <person name="Martin F."/>
            <person name="Silar P."/>
            <person name="Natvig D."/>
            <person name="Lalanne C."/>
            <person name="Gautier V."/>
            <person name="Ament-velasquez S.L."/>
            <person name="Kruys A."/>
            <person name="Hutchinson M.I."/>
            <person name="Powell A.J."/>
            <person name="Barry K."/>
            <person name="Miller A.N."/>
            <person name="Grigoriev I.V."/>
            <person name="Debuchy R."/>
            <person name="Gladieux P."/>
            <person name="Thoren M.H."/>
            <person name="Johannesson H."/>
        </authorList>
    </citation>
    <scope>NUCLEOTIDE SEQUENCE</scope>
    <source>
        <strain evidence="3">SMH3187-1</strain>
    </source>
</reference>
<proteinExistence type="predicted"/>
<gene>
    <name evidence="3" type="ORF">B0T18DRAFT_424555</name>
</gene>
<feature type="transmembrane region" description="Helical" evidence="2">
    <location>
        <begin position="202"/>
        <end position="226"/>
    </location>
</feature>
<evidence type="ECO:0000256" key="2">
    <source>
        <dbReference type="SAM" id="Phobius"/>
    </source>
</evidence>
<name>A0AA40KCF8_9PEZI</name>
<organism evidence="3 4">
    <name type="scientific">Schizothecium vesticola</name>
    <dbReference type="NCBI Taxonomy" id="314040"/>
    <lineage>
        <taxon>Eukaryota</taxon>
        <taxon>Fungi</taxon>
        <taxon>Dikarya</taxon>
        <taxon>Ascomycota</taxon>
        <taxon>Pezizomycotina</taxon>
        <taxon>Sordariomycetes</taxon>
        <taxon>Sordariomycetidae</taxon>
        <taxon>Sordariales</taxon>
        <taxon>Schizotheciaceae</taxon>
        <taxon>Schizothecium</taxon>
    </lineage>
</organism>
<protein>
    <recommendedName>
        <fullName evidence="5">Mid2 domain-containing protein</fullName>
    </recommendedName>
</protein>
<comment type="caution">
    <text evidence="3">The sequence shown here is derived from an EMBL/GenBank/DDBJ whole genome shotgun (WGS) entry which is preliminary data.</text>
</comment>
<keyword evidence="2" id="KW-0472">Membrane</keyword>
<dbReference type="EMBL" id="JAUKUD010000001">
    <property type="protein sequence ID" value="KAK0754123.1"/>
    <property type="molecule type" value="Genomic_DNA"/>
</dbReference>
<feature type="region of interest" description="Disordered" evidence="1">
    <location>
        <begin position="146"/>
        <end position="194"/>
    </location>
</feature>
<accession>A0AA40KCF8</accession>
<feature type="region of interest" description="Disordered" evidence="1">
    <location>
        <begin position="34"/>
        <end position="74"/>
    </location>
</feature>
<evidence type="ECO:0000313" key="3">
    <source>
        <dbReference type="EMBL" id="KAK0754123.1"/>
    </source>
</evidence>
<dbReference type="Proteomes" id="UP001172155">
    <property type="component" value="Unassembled WGS sequence"/>
</dbReference>
<evidence type="ECO:0008006" key="5">
    <source>
        <dbReference type="Google" id="ProtNLM"/>
    </source>
</evidence>
<keyword evidence="4" id="KW-1185">Reference proteome</keyword>